<evidence type="ECO:0000313" key="2">
    <source>
        <dbReference type="EMBL" id="PIL31128.1"/>
    </source>
</evidence>
<proteinExistence type="predicted"/>
<keyword evidence="3" id="KW-1185">Reference proteome</keyword>
<accession>A0A2G8SC03</accession>
<protein>
    <submittedName>
        <fullName evidence="2">Uncharacterized protein</fullName>
    </submittedName>
</protein>
<reference evidence="2 3" key="1">
    <citation type="journal article" date="2015" name="Sci. Rep.">
        <title>Chromosome-level genome map provides insights into diverse defense mechanisms in the medicinal fungus Ganoderma sinense.</title>
        <authorList>
            <person name="Zhu Y."/>
            <person name="Xu J."/>
            <person name="Sun C."/>
            <person name="Zhou S."/>
            <person name="Xu H."/>
            <person name="Nelson D.R."/>
            <person name="Qian J."/>
            <person name="Song J."/>
            <person name="Luo H."/>
            <person name="Xiang L."/>
            <person name="Li Y."/>
            <person name="Xu Z."/>
            <person name="Ji A."/>
            <person name="Wang L."/>
            <person name="Lu S."/>
            <person name="Hayward A."/>
            <person name="Sun W."/>
            <person name="Li X."/>
            <person name="Schwartz D.C."/>
            <person name="Wang Y."/>
            <person name="Chen S."/>
        </authorList>
    </citation>
    <scope>NUCLEOTIDE SEQUENCE [LARGE SCALE GENOMIC DNA]</scope>
    <source>
        <strain evidence="2 3">ZZ0214-1</strain>
    </source>
</reference>
<comment type="caution">
    <text evidence="2">The sequence shown here is derived from an EMBL/GenBank/DDBJ whole genome shotgun (WGS) entry which is preliminary data.</text>
</comment>
<dbReference type="Proteomes" id="UP000230002">
    <property type="component" value="Unassembled WGS sequence"/>
</dbReference>
<gene>
    <name evidence="2" type="ORF">GSI_05824</name>
</gene>
<sequence>MTKHAIRRRLKMSPIILGSDELVDSFYNFIFADEDARAPYIYGLILPDPYEYASKECDLTCQITNDRIVAILQAAVHLEYLLFPTIFDFDLVLSAAASMSSLRDLHIVFDLYWDSPWNLLTPFQSPLKSLRIDKGDTDDPEFSARLFHDHLANFAPTLEILELQDLNLDISASFVTTQFTAVRSLTIHSFSNFNQLTMGILVRLFPNLDDTLVLGTLKTVDTEDSYPNMREWNKEAQKTHAWSRVYRVVCDARSAFLMALQCPIRRMDMTFPRSHGKRYLAPTLRLNCPRLLHFRSTFNDGVEDLDGLFPSEGTDNLTHLVMFAEFEIHCGQQGKRNPISWNQFRDTLISSTKLLHLTHLRLIFHYTVHQTTRATVAERDPVNTAGETDLYPTAMRFFNAMPSLEYILLTACGCMFRTPPSYSWEPEPGKTLNKWLSSTAWAREVHDHEGYHSWRANSDSFIDRLGKEDAERVVAREELYLSRDEEVGAQVRSRASGPDADRNELQDMVRKCGDVDMTGRD</sequence>
<name>A0A2G8SC03_9APHY</name>
<evidence type="ECO:0000313" key="3">
    <source>
        <dbReference type="Proteomes" id="UP000230002"/>
    </source>
</evidence>
<evidence type="ECO:0000256" key="1">
    <source>
        <dbReference type="SAM" id="MobiDB-lite"/>
    </source>
</evidence>
<feature type="region of interest" description="Disordered" evidence="1">
    <location>
        <begin position="487"/>
        <end position="521"/>
    </location>
</feature>
<dbReference type="AlphaFoldDB" id="A0A2G8SC03"/>
<feature type="compositionally biased region" description="Basic and acidic residues" evidence="1">
    <location>
        <begin position="499"/>
        <end position="521"/>
    </location>
</feature>
<organism evidence="2 3">
    <name type="scientific">Ganoderma sinense ZZ0214-1</name>
    <dbReference type="NCBI Taxonomy" id="1077348"/>
    <lineage>
        <taxon>Eukaryota</taxon>
        <taxon>Fungi</taxon>
        <taxon>Dikarya</taxon>
        <taxon>Basidiomycota</taxon>
        <taxon>Agaricomycotina</taxon>
        <taxon>Agaricomycetes</taxon>
        <taxon>Polyporales</taxon>
        <taxon>Polyporaceae</taxon>
        <taxon>Ganoderma</taxon>
    </lineage>
</organism>
<dbReference type="EMBL" id="AYKW01000012">
    <property type="protein sequence ID" value="PIL31128.1"/>
    <property type="molecule type" value="Genomic_DNA"/>
</dbReference>